<feature type="region of interest" description="Disordered" evidence="1">
    <location>
        <begin position="180"/>
        <end position="204"/>
    </location>
</feature>
<name>A0AAV9DYF4_ACOCL</name>
<feature type="region of interest" description="Disordered" evidence="1">
    <location>
        <begin position="217"/>
        <end position="237"/>
    </location>
</feature>
<dbReference type="EMBL" id="JAUJYO010000010">
    <property type="protein sequence ID" value="KAK1306041.1"/>
    <property type="molecule type" value="Genomic_DNA"/>
</dbReference>
<evidence type="ECO:0000313" key="2">
    <source>
        <dbReference type="EMBL" id="KAK1306041.1"/>
    </source>
</evidence>
<dbReference type="Proteomes" id="UP001180020">
    <property type="component" value="Unassembled WGS sequence"/>
</dbReference>
<evidence type="ECO:0000256" key="1">
    <source>
        <dbReference type="SAM" id="MobiDB-lite"/>
    </source>
</evidence>
<gene>
    <name evidence="2" type="ORF">QJS10_CPA10g00754</name>
</gene>
<reference evidence="2" key="1">
    <citation type="journal article" date="2023" name="Nat. Commun.">
        <title>Diploid and tetraploid genomes of Acorus and the evolution of monocots.</title>
        <authorList>
            <person name="Ma L."/>
            <person name="Liu K.W."/>
            <person name="Li Z."/>
            <person name="Hsiao Y.Y."/>
            <person name="Qi Y."/>
            <person name="Fu T."/>
            <person name="Tang G.D."/>
            <person name="Zhang D."/>
            <person name="Sun W.H."/>
            <person name="Liu D.K."/>
            <person name="Li Y."/>
            <person name="Chen G.Z."/>
            <person name="Liu X.D."/>
            <person name="Liao X.Y."/>
            <person name="Jiang Y.T."/>
            <person name="Yu X."/>
            <person name="Hao Y."/>
            <person name="Huang J."/>
            <person name="Zhao X.W."/>
            <person name="Ke S."/>
            <person name="Chen Y.Y."/>
            <person name="Wu W.L."/>
            <person name="Hsu J.L."/>
            <person name="Lin Y.F."/>
            <person name="Huang M.D."/>
            <person name="Li C.Y."/>
            <person name="Huang L."/>
            <person name="Wang Z.W."/>
            <person name="Zhao X."/>
            <person name="Zhong W.Y."/>
            <person name="Peng D.H."/>
            <person name="Ahmad S."/>
            <person name="Lan S."/>
            <person name="Zhang J.S."/>
            <person name="Tsai W.C."/>
            <person name="Van de Peer Y."/>
            <person name="Liu Z.J."/>
        </authorList>
    </citation>
    <scope>NUCLEOTIDE SEQUENCE</scope>
    <source>
        <strain evidence="2">CP</strain>
    </source>
</reference>
<accession>A0AAV9DYF4</accession>
<dbReference type="AlphaFoldDB" id="A0AAV9DYF4"/>
<keyword evidence="3" id="KW-1185">Reference proteome</keyword>
<organism evidence="2 3">
    <name type="scientific">Acorus calamus</name>
    <name type="common">Sweet flag</name>
    <dbReference type="NCBI Taxonomy" id="4465"/>
    <lineage>
        <taxon>Eukaryota</taxon>
        <taxon>Viridiplantae</taxon>
        <taxon>Streptophyta</taxon>
        <taxon>Embryophyta</taxon>
        <taxon>Tracheophyta</taxon>
        <taxon>Spermatophyta</taxon>
        <taxon>Magnoliopsida</taxon>
        <taxon>Liliopsida</taxon>
        <taxon>Acoraceae</taxon>
        <taxon>Acorus</taxon>
    </lineage>
</organism>
<comment type="caution">
    <text evidence="2">The sequence shown here is derived from an EMBL/GenBank/DDBJ whole genome shotgun (WGS) entry which is preliminary data.</text>
</comment>
<sequence length="407" mass="43875">MLTGSSTDSKHPKLFFDQLPVKNLIPTDSCDSPQLPAPSALLSVPSMRLMRVSMRFHAPPNASALLCAPQREFPRLRASPRTITRLCVPSRVSPGHRALPAPPRAIVCLSACLNVLHASPHISVRLSAICLPCASPVVPCPTVPLPLPRNTTVASLPLPCPCHYCVLTCRQRIDASHQRVPGSRAIFSQTRTRTRSDSSLSPCPSLRSFASASASSLAVHTPPSATSQPPPSAMADAHRLPPIAASRRPSGDPPATLHYLRPPLAILRQPSTALRCLRRSSTALRFWPPSITIRRHWSPSANLWLPSTTTSRPSAALRHSPTALRHSPAALRCHRQPFAASGRSTAALRLLQLHFAAFERNLCTPSVRVIISLRAPSVRAICAPETSSPSASLPRENLPSELVHISG</sequence>
<reference evidence="2" key="2">
    <citation type="submission" date="2023-06" db="EMBL/GenBank/DDBJ databases">
        <authorList>
            <person name="Ma L."/>
            <person name="Liu K.-W."/>
            <person name="Li Z."/>
            <person name="Hsiao Y.-Y."/>
            <person name="Qi Y."/>
            <person name="Fu T."/>
            <person name="Tang G."/>
            <person name="Zhang D."/>
            <person name="Sun W.-H."/>
            <person name="Liu D.-K."/>
            <person name="Li Y."/>
            <person name="Chen G.-Z."/>
            <person name="Liu X.-D."/>
            <person name="Liao X.-Y."/>
            <person name="Jiang Y.-T."/>
            <person name="Yu X."/>
            <person name="Hao Y."/>
            <person name="Huang J."/>
            <person name="Zhao X.-W."/>
            <person name="Ke S."/>
            <person name="Chen Y.-Y."/>
            <person name="Wu W.-L."/>
            <person name="Hsu J.-L."/>
            <person name="Lin Y.-F."/>
            <person name="Huang M.-D."/>
            <person name="Li C.-Y."/>
            <person name="Huang L."/>
            <person name="Wang Z.-W."/>
            <person name="Zhao X."/>
            <person name="Zhong W.-Y."/>
            <person name="Peng D.-H."/>
            <person name="Ahmad S."/>
            <person name="Lan S."/>
            <person name="Zhang J.-S."/>
            <person name="Tsai W.-C."/>
            <person name="Van De Peer Y."/>
            <person name="Liu Z.-J."/>
        </authorList>
    </citation>
    <scope>NUCLEOTIDE SEQUENCE</scope>
    <source>
        <strain evidence="2">CP</strain>
        <tissue evidence="2">Leaves</tissue>
    </source>
</reference>
<proteinExistence type="predicted"/>
<evidence type="ECO:0000313" key="3">
    <source>
        <dbReference type="Proteomes" id="UP001180020"/>
    </source>
</evidence>
<feature type="compositionally biased region" description="Low complexity" evidence="1">
    <location>
        <begin position="217"/>
        <end position="227"/>
    </location>
</feature>
<protein>
    <submittedName>
        <fullName evidence="2">Uncharacterized protein</fullName>
    </submittedName>
</protein>